<dbReference type="InterPro" id="IPR033140">
    <property type="entry name" value="Lipase_GDXG_put_SER_AS"/>
</dbReference>
<sequence>MDSKTRAIAHEFLPYFRAYRDGHVERFFGSHKVPASMDSSNAVFSKDVVIVPEKGVSARIFIPSAAIKTNQKLPLLVYYHGGGFFMGSPFCSTYHNYVGSLSAKANVIVVSVDYRLAPEHLVPAAYEDSWAALTWVAYPFNINGHGYEAWLNDHADFARVFLAGDSAGGNIVHNMAFQVSFQDLNGIQLAGICLVQPYFGRNDEVVDKCWVFVCPNTSGYNDVRINPAADSRLMSLRCPRVLVCVAEKDNLRDRGLLYYETLKNCGWAGEIEIVETEGEDHVFHLFNPDSEKAVALMDKLASFLNQDNVF</sequence>
<reference evidence="4 5" key="1">
    <citation type="submission" date="2024-05" db="EMBL/GenBank/DDBJ databases">
        <title>Haplotype-resolved chromosome-level genome assembly of Huyou (Citrus changshanensis).</title>
        <authorList>
            <person name="Miao C."/>
            <person name="Chen W."/>
            <person name="Wu Y."/>
            <person name="Wang L."/>
            <person name="Zhao S."/>
            <person name="Grierson D."/>
            <person name="Xu C."/>
            <person name="Chen K."/>
        </authorList>
    </citation>
    <scope>NUCLEOTIDE SEQUENCE [LARGE SCALE GENOMIC DNA]</scope>
    <source>
        <strain evidence="4">01-14</strain>
        <tissue evidence="4">Leaf</tissue>
    </source>
</reference>
<dbReference type="PROSITE" id="PS01174">
    <property type="entry name" value="LIPASE_GDXG_SER"/>
    <property type="match status" value="1"/>
</dbReference>
<dbReference type="AlphaFoldDB" id="A0AAP0Q9S9"/>
<dbReference type="Proteomes" id="UP001428341">
    <property type="component" value="Unassembled WGS sequence"/>
</dbReference>
<feature type="active site" evidence="2">
    <location>
        <position position="166"/>
    </location>
</feature>
<evidence type="ECO:0000259" key="3">
    <source>
        <dbReference type="Pfam" id="PF07859"/>
    </source>
</evidence>
<dbReference type="GO" id="GO:0016787">
    <property type="term" value="F:hydrolase activity"/>
    <property type="evidence" value="ECO:0007669"/>
    <property type="project" value="InterPro"/>
</dbReference>
<evidence type="ECO:0000256" key="2">
    <source>
        <dbReference type="PROSITE-ProRule" id="PRU10038"/>
    </source>
</evidence>
<dbReference type="InterPro" id="IPR013094">
    <property type="entry name" value="AB_hydrolase_3"/>
</dbReference>
<evidence type="ECO:0000313" key="5">
    <source>
        <dbReference type="Proteomes" id="UP001428341"/>
    </source>
</evidence>
<gene>
    <name evidence="4" type="ORF">WN944_028829</name>
</gene>
<dbReference type="InterPro" id="IPR050466">
    <property type="entry name" value="Carboxylest/Gibb_receptor"/>
</dbReference>
<proteinExistence type="inferred from homology"/>
<dbReference type="InterPro" id="IPR029058">
    <property type="entry name" value="AB_hydrolase_fold"/>
</dbReference>
<dbReference type="PANTHER" id="PTHR23024">
    <property type="entry name" value="ARYLACETAMIDE DEACETYLASE"/>
    <property type="match status" value="1"/>
</dbReference>
<organism evidence="4 5">
    <name type="scientific">Citrus x changshan-huyou</name>
    <dbReference type="NCBI Taxonomy" id="2935761"/>
    <lineage>
        <taxon>Eukaryota</taxon>
        <taxon>Viridiplantae</taxon>
        <taxon>Streptophyta</taxon>
        <taxon>Embryophyta</taxon>
        <taxon>Tracheophyta</taxon>
        <taxon>Spermatophyta</taxon>
        <taxon>Magnoliopsida</taxon>
        <taxon>eudicotyledons</taxon>
        <taxon>Gunneridae</taxon>
        <taxon>Pentapetalae</taxon>
        <taxon>rosids</taxon>
        <taxon>malvids</taxon>
        <taxon>Sapindales</taxon>
        <taxon>Rutaceae</taxon>
        <taxon>Aurantioideae</taxon>
        <taxon>Citrus</taxon>
    </lineage>
</organism>
<protein>
    <recommendedName>
        <fullName evidence="3">Alpha/beta hydrolase fold-3 domain-containing protein</fullName>
    </recommendedName>
</protein>
<name>A0AAP0Q9S9_9ROSI</name>
<evidence type="ECO:0000256" key="1">
    <source>
        <dbReference type="ARBA" id="ARBA00010515"/>
    </source>
</evidence>
<dbReference type="PANTHER" id="PTHR23024:SF257">
    <property type="entry name" value="ALPHA_BETA HYDROLASE FOLD-3 DOMAIN-CONTAINING PROTEIN"/>
    <property type="match status" value="1"/>
</dbReference>
<feature type="domain" description="Alpha/beta hydrolase fold-3" evidence="3">
    <location>
        <begin position="76"/>
        <end position="284"/>
    </location>
</feature>
<accession>A0AAP0Q9S9</accession>
<dbReference type="SUPFAM" id="SSF53474">
    <property type="entry name" value="alpha/beta-Hydrolases"/>
    <property type="match status" value="1"/>
</dbReference>
<comment type="similarity">
    <text evidence="1">Belongs to the 'GDXG' lipolytic enzyme family.</text>
</comment>
<dbReference type="Pfam" id="PF07859">
    <property type="entry name" value="Abhydrolase_3"/>
    <property type="match status" value="1"/>
</dbReference>
<dbReference type="EMBL" id="JBCGBO010000025">
    <property type="protein sequence ID" value="KAK9176810.1"/>
    <property type="molecule type" value="Genomic_DNA"/>
</dbReference>
<comment type="caution">
    <text evidence="4">The sequence shown here is derived from an EMBL/GenBank/DDBJ whole genome shotgun (WGS) entry which is preliminary data.</text>
</comment>
<evidence type="ECO:0000313" key="4">
    <source>
        <dbReference type="EMBL" id="KAK9176810.1"/>
    </source>
</evidence>
<dbReference type="Gene3D" id="3.40.50.1820">
    <property type="entry name" value="alpha/beta hydrolase"/>
    <property type="match status" value="1"/>
</dbReference>
<keyword evidence="5" id="KW-1185">Reference proteome</keyword>